<protein>
    <recommendedName>
        <fullName evidence="4">siroheme decarboxylase</fullName>
        <ecNumber evidence="4">4.1.1.111</ecNumber>
    </recommendedName>
</protein>
<dbReference type="InterPro" id="IPR040523">
    <property type="entry name" value="AsnC_trans_reg2"/>
</dbReference>
<dbReference type="Pfam" id="PF22451">
    <property type="entry name" value="NirdL-like_HTH"/>
    <property type="match status" value="1"/>
</dbReference>
<gene>
    <name evidence="8" type="ordered locus">Dtox_1256</name>
</gene>
<dbReference type="RefSeq" id="WP_015756853.1">
    <property type="nucleotide sequence ID" value="NC_013216.1"/>
</dbReference>
<dbReference type="PROSITE" id="PS00519">
    <property type="entry name" value="HTH_ASNC_1"/>
    <property type="match status" value="1"/>
</dbReference>
<dbReference type="InterPro" id="IPR050684">
    <property type="entry name" value="HTH-Siroheme_Decarb"/>
</dbReference>
<evidence type="ECO:0000256" key="1">
    <source>
        <dbReference type="ARBA" id="ARBA00023239"/>
    </source>
</evidence>
<name>C8W5F6_DESAS</name>
<dbReference type="Gene3D" id="3.30.70.3460">
    <property type="match status" value="1"/>
</dbReference>
<dbReference type="GO" id="GO:0016829">
    <property type="term" value="F:lyase activity"/>
    <property type="evidence" value="ECO:0007669"/>
    <property type="project" value="UniProtKB-KW"/>
</dbReference>
<organism evidence="8 9">
    <name type="scientific">Desulfofarcimen acetoxidans (strain ATCC 49208 / DSM 771 / KCTC 5769 / VKM B-1644 / 5575)</name>
    <name type="common">Desulfotomaculum acetoxidans</name>
    <dbReference type="NCBI Taxonomy" id="485916"/>
    <lineage>
        <taxon>Bacteria</taxon>
        <taxon>Bacillati</taxon>
        <taxon>Bacillota</taxon>
        <taxon>Clostridia</taxon>
        <taxon>Eubacteriales</taxon>
        <taxon>Peptococcaceae</taxon>
        <taxon>Desulfofarcimen</taxon>
    </lineage>
</organism>
<dbReference type="InterPro" id="IPR019888">
    <property type="entry name" value="Tscrpt_reg_AsnC-like"/>
</dbReference>
<dbReference type="InterPro" id="IPR036390">
    <property type="entry name" value="WH_DNA-bd_sf"/>
</dbReference>
<comment type="catalytic activity">
    <reaction evidence="5">
        <text>siroheme + 2 H(+) = 12,18-didecarboxysiroheme + 2 CO2</text>
        <dbReference type="Rhea" id="RHEA:19093"/>
        <dbReference type="ChEBI" id="CHEBI:15378"/>
        <dbReference type="ChEBI" id="CHEBI:16526"/>
        <dbReference type="ChEBI" id="CHEBI:60052"/>
        <dbReference type="ChEBI" id="CHEBI:140497"/>
        <dbReference type="EC" id="4.1.1.111"/>
    </reaction>
</comment>
<dbReference type="KEGG" id="dae:Dtox_1256"/>
<sequence length="155" mass="17861">MDLEKLDQLDKKLLNIIQTGFPITTRPYRELAEKLATSEADIINRIERLQKIGVIRRLGGIFDSRSLGYTGTLCAMQVPEDRIDEVAAVINSYPGITHNYLREHKYNMWFTLLAESKERIQEILLEIKDVTAIKQLIVLPAENIFKIKVNFDTEV</sequence>
<dbReference type="EC" id="4.1.1.111" evidence="4"/>
<feature type="domain" description="Siroheme decarboxylase AsnC-like ligand binding" evidence="6">
    <location>
        <begin position="67"/>
        <end position="146"/>
    </location>
</feature>
<dbReference type="STRING" id="485916.Dtox_1256"/>
<evidence type="ECO:0000259" key="6">
    <source>
        <dbReference type="Pfam" id="PF17805"/>
    </source>
</evidence>
<dbReference type="InterPro" id="IPR019885">
    <property type="entry name" value="Tscrpt_reg_HTH_AsnC-type_CS"/>
</dbReference>
<dbReference type="Gene3D" id="1.10.10.10">
    <property type="entry name" value="Winged helix-like DNA-binding domain superfamily/Winged helix DNA-binding domain"/>
    <property type="match status" value="1"/>
</dbReference>
<dbReference type="PANTHER" id="PTHR43413">
    <property type="entry name" value="TRANSCRIPTIONAL REGULATOR, ASNC FAMILY"/>
    <property type="match status" value="1"/>
</dbReference>
<evidence type="ECO:0000259" key="7">
    <source>
        <dbReference type="Pfam" id="PF22451"/>
    </source>
</evidence>
<feature type="domain" description="Siroheme decarboxylase NirL-like HTH" evidence="7">
    <location>
        <begin position="10"/>
        <end position="56"/>
    </location>
</feature>
<accession>C8W5F6</accession>
<dbReference type="Proteomes" id="UP000002217">
    <property type="component" value="Chromosome"/>
</dbReference>
<dbReference type="InterPro" id="IPR036388">
    <property type="entry name" value="WH-like_DNA-bd_sf"/>
</dbReference>
<dbReference type="InterPro" id="IPR053953">
    <property type="entry name" value="NirdL-like_HTH"/>
</dbReference>
<evidence type="ECO:0000256" key="3">
    <source>
        <dbReference type="ARBA" id="ARBA00023457"/>
    </source>
</evidence>
<comment type="similarity">
    <text evidence="3">Belongs to the Ahb/Nir family.</text>
</comment>
<dbReference type="SUPFAM" id="SSF46785">
    <property type="entry name" value="Winged helix' DNA-binding domain"/>
    <property type="match status" value="1"/>
</dbReference>
<evidence type="ECO:0000256" key="5">
    <source>
        <dbReference type="ARBA" id="ARBA00048470"/>
    </source>
</evidence>
<dbReference type="AlphaFoldDB" id="C8W5F6"/>
<dbReference type="HOGENOM" id="CLU_112007_1_0_9"/>
<evidence type="ECO:0000313" key="8">
    <source>
        <dbReference type="EMBL" id="ACV62138.1"/>
    </source>
</evidence>
<dbReference type="PANTHER" id="PTHR43413:SF1">
    <property type="entry name" value="SIROHEME DECARBOXYLASE NIRL SUBUNIT"/>
    <property type="match status" value="1"/>
</dbReference>
<evidence type="ECO:0000256" key="4">
    <source>
        <dbReference type="ARBA" id="ARBA00023471"/>
    </source>
</evidence>
<dbReference type="EMBL" id="CP001720">
    <property type="protein sequence ID" value="ACV62138.1"/>
    <property type="molecule type" value="Genomic_DNA"/>
</dbReference>
<dbReference type="SMART" id="SM00344">
    <property type="entry name" value="HTH_ASNC"/>
    <property type="match status" value="1"/>
</dbReference>
<evidence type="ECO:0000313" key="9">
    <source>
        <dbReference type="Proteomes" id="UP000002217"/>
    </source>
</evidence>
<dbReference type="eggNOG" id="COG1522">
    <property type="taxonomic scope" value="Bacteria"/>
</dbReference>
<evidence type="ECO:0000256" key="2">
    <source>
        <dbReference type="ARBA" id="ARBA00023444"/>
    </source>
</evidence>
<proteinExistence type="inferred from homology"/>
<keyword evidence="1" id="KW-0456">Lyase</keyword>
<dbReference type="OrthoDB" id="9806536at2"/>
<keyword evidence="9" id="KW-1185">Reference proteome</keyword>
<dbReference type="Pfam" id="PF17805">
    <property type="entry name" value="AsnC_trans_reg2"/>
    <property type="match status" value="1"/>
</dbReference>
<reference evidence="8 9" key="1">
    <citation type="journal article" date="2009" name="Stand. Genomic Sci.">
        <title>Complete genome sequence of Desulfotomaculum acetoxidans type strain (5575).</title>
        <authorList>
            <person name="Spring S."/>
            <person name="Lapidus A."/>
            <person name="Schroder M."/>
            <person name="Gleim D."/>
            <person name="Sims D."/>
            <person name="Meincke L."/>
            <person name="Glavina Del Rio T."/>
            <person name="Tice H."/>
            <person name="Copeland A."/>
            <person name="Cheng J.F."/>
            <person name="Lucas S."/>
            <person name="Chen F."/>
            <person name="Nolan M."/>
            <person name="Bruce D."/>
            <person name="Goodwin L."/>
            <person name="Pitluck S."/>
            <person name="Ivanova N."/>
            <person name="Mavromatis K."/>
            <person name="Mikhailova N."/>
            <person name="Pati A."/>
            <person name="Chen A."/>
            <person name="Palaniappan K."/>
            <person name="Land M."/>
            <person name="Hauser L."/>
            <person name="Chang Y.J."/>
            <person name="Jeffries C.D."/>
            <person name="Chain P."/>
            <person name="Saunders E."/>
            <person name="Brettin T."/>
            <person name="Detter J.C."/>
            <person name="Goker M."/>
            <person name="Bristow J."/>
            <person name="Eisen J.A."/>
            <person name="Markowitz V."/>
            <person name="Hugenholtz P."/>
            <person name="Kyrpides N.C."/>
            <person name="Klenk H.P."/>
            <person name="Han C."/>
        </authorList>
    </citation>
    <scope>NUCLEOTIDE SEQUENCE [LARGE SCALE GENOMIC DNA]</scope>
    <source>
        <strain evidence="9">ATCC 49208 / DSM 771 / VKM B-1644</strain>
    </source>
</reference>
<comment type="pathway">
    <text evidence="2">Porphyrin-containing compound metabolism.</text>
</comment>